<evidence type="ECO:0000313" key="3">
    <source>
        <dbReference type="EMBL" id="KAK4412535.1"/>
    </source>
</evidence>
<feature type="region of interest" description="Disordered" evidence="1">
    <location>
        <begin position="155"/>
        <end position="197"/>
    </location>
</feature>
<feature type="compositionally biased region" description="Acidic residues" evidence="1">
    <location>
        <begin position="160"/>
        <end position="172"/>
    </location>
</feature>
<reference evidence="3" key="1">
    <citation type="submission" date="2020-06" db="EMBL/GenBank/DDBJ databases">
        <authorList>
            <person name="Li T."/>
            <person name="Hu X."/>
            <person name="Zhang T."/>
            <person name="Song X."/>
            <person name="Zhang H."/>
            <person name="Dai N."/>
            <person name="Sheng W."/>
            <person name="Hou X."/>
            <person name="Wei L."/>
        </authorList>
    </citation>
    <scope>NUCLEOTIDE SEQUENCE</scope>
    <source>
        <strain evidence="3">3651</strain>
        <tissue evidence="3">Leaf</tissue>
    </source>
</reference>
<evidence type="ECO:0000256" key="1">
    <source>
        <dbReference type="SAM" id="MobiDB-lite"/>
    </source>
</evidence>
<comment type="caution">
    <text evidence="3">The sequence shown here is derived from an EMBL/GenBank/DDBJ whole genome shotgun (WGS) entry which is preliminary data.</text>
</comment>
<sequence>MGVKKRVKAQSKFFYTRTWTKDVDQAFMNCLAWEADRGRAQSDANRPNLTALGFAQRAVNVYAHWDHGLDFYESKLGLLRKRYEAFGKLLHNPGFTWDVETNTVRATSAEWATLVGDIPFANAYRWRGEKKWGLLCTIFIGENVEDLDRERLEHNAAGDGEGDGSYGDDDDGVVFLGMKDGNEPHDVVDLVSSEGEN</sequence>
<accession>A0AAE2C8F1</accession>
<reference evidence="3" key="2">
    <citation type="journal article" date="2024" name="Plant">
        <title>Genomic evolution and insights into agronomic trait innovations of Sesamum species.</title>
        <authorList>
            <person name="Miao H."/>
            <person name="Wang L."/>
            <person name="Qu L."/>
            <person name="Liu H."/>
            <person name="Sun Y."/>
            <person name="Le M."/>
            <person name="Wang Q."/>
            <person name="Wei S."/>
            <person name="Zheng Y."/>
            <person name="Lin W."/>
            <person name="Duan Y."/>
            <person name="Cao H."/>
            <person name="Xiong S."/>
            <person name="Wang X."/>
            <person name="Wei L."/>
            <person name="Li C."/>
            <person name="Ma Q."/>
            <person name="Ju M."/>
            <person name="Zhao R."/>
            <person name="Li G."/>
            <person name="Mu C."/>
            <person name="Tian Q."/>
            <person name="Mei H."/>
            <person name="Zhang T."/>
            <person name="Gao T."/>
            <person name="Zhang H."/>
        </authorList>
    </citation>
    <scope>NUCLEOTIDE SEQUENCE</scope>
    <source>
        <strain evidence="3">3651</strain>
    </source>
</reference>
<evidence type="ECO:0000259" key="2">
    <source>
        <dbReference type="Pfam" id="PF12776"/>
    </source>
</evidence>
<dbReference type="Proteomes" id="UP001293254">
    <property type="component" value="Unassembled WGS sequence"/>
</dbReference>
<dbReference type="InterPro" id="IPR024752">
    <property type="entry name" value="Myb/SANT-like_dom"/>
</dbReference>
<name>A0AAE2C8F1_9LAMI</name>
<keyword evidence="4" id="KW-1185">Reference proteome</keyword>
<protein>
    <recommendedName>
        <fullName evidence="2">Myb/SANT-like domain-containing protein</fullName>
    </recommendedName>
</protein>
<dbReference type="Pfam" id="PF12776">
    <property type="entry name" value="Myb_DNA-bind_3"/>
    <property type="match status" value="1"/>
</dbReference>
<dbReference type="EMBL" id="JACGWO010000013">
    <property type="protein sequence ID" value="KAK4412535.1"/>
    <property type="molecule type" value="Genomic_DNA"/>
</dbReference>
<dbReference type="AlphaFoldDB" id="A0AAE2C8F1"/>
<dbReference type="PANTHER" id="PTHR47584:SF14">
    <property type="entry name" value="L10-INTERACTING MYB DOMAIN-CONTAINING PROTEIN-LIKE"/>
    <property type="match status" value="1"/>
</dbReference>
<evidence type="ECO:0000313" key="4">
    <source>
        <dbReference type="Proteomes" id="UP001293254"/>
    </source>
</evidence>
<proteinExistence type="predicted"/>
<gene>
    <name evidence="3" type="ORF">Salat_2900600</name>
</gene>
<organism evidence="3 4">
    <name type="scientific">Sesamum alatum</name>
    <dbReference type="NCBI Taxonomy" id="300844"/>
    <lineage>
        <taxon>Eukaryota</taxon>
        <taxon>Viridiplantae</taxon>
        <taxon>Streptophyta</taxon>
        <taxon>Embryophyta</taxon>
        <taxon>Tracheophyta</taxon>
        <taxon>Spermatophyta</taxon>
        <taxon>Magnoliopsida</taxon>
        <taxon>eudicotyledons</taxon>
        <taxon>Gunneridae</taxon>
        <taxon>Pentapetalae</taxon>
        <taxon>asterids</taxon>
        <taxon>lamiids</taxon>
        <taxon>Lamiales</taxon>
        <taxon>Pedaliaceae</taxon>
        <taxon>Sesamum</taxon>
    </lineage>
</organism>
<dbReference type="InterPro" id="IPR045026">
    <property type="entry name" value="LIMYB"/>
</dbReference>
<feature type="domain" description="Myb/SANT-like" evidence="2">
    <location>
        <begin position="18"/>
        <end position="112"/>
    </location>
</feature>
<dbReference type="PANTHER" id="PTHR47584">
    <property type="match status" value="1"/>
</dbReference>